<name>A0ABP8HY98_9GAMM</name>
<keyword evidence="3" id="KW-1185">Reference proteome</keyword>
<feature type="region of interest" description="Disordered" evidence="1">
    <location>
        <begin position="270"/>
        <end position="304"/>
    </location>
</feature>
<organism evidence="2 3">
    <name type="scientific">Kangiella taiwanensis</name>
    <dbReference type="NCBI Taxonomy" id="1079179"/>
    <lineage>
        <taxon>Bacteria</taxon>
        <taxon>Pseudomonadati</taxon>
        <taxon>Pseudomonadota</taxon>
        <taxon>Gammaproteobacteria</taxon>
        <taxon>Kangiellales</taxon>
        <taxon>Kangiellaceae</taxon>
        <taxon>Kangiella</taxon>
    </lineage>
</organism>
<gene>
    <name evidence="2" type="ORF">GCM10023150_09700</name>
</gene>
<dbReference type="EMBL" id="BAABFU010000001">
    <property type="protein sequence ID" value="GAA4347344.1"/>
    <property type="molecule type" value="Genomic_DNA"/>
</dbReference>
<dbReference type="RefSeq" id="WP_223576718.1">
    <property type="nucleotide sequence ID" value="NZ_BAABFU010000001.1"/>
</dbReference>
<protein>
    <submittedName>
        <fullName evidence="2">Uncharacterized protein</fullName>
    </submittedName>
</protein>
<feature type="compositionally biased region" description="Basic and acidic residues" evidence="1">
    <location>
        <begin position="11"/>
        <end position="26"/>
    </location>
</feature>
<feature type="compositionally biased region" description="Polar residues" evidence="1">
    <location>
        <begin position="290"/>
        <end position="299"/>
    </location>
</feature>
<sequence>MSNDMNNEQNKAAERELEKKLNKAFDDVSEETTSPQLDASIMAMAQQEVEARDSGKAKKSWWDRLKMPVSLTAALVVTVGIARFMVELGYYSPNSISEGENLAQPSDFKKVSADSMVVLSDESSELEPVASSVPASKPAPTAMAEERLSARQQSDAEAAARERDVASQAKIKKEALDAARRRQIEEQKTIAEREAELYLSNRTASESLNIADNQVVQDTIQEDQRNSGEAFVSISNVGERETPTVTGVGEVASNEPETIVVVGSRVKASDIERTEQSENRASEVAEDAINNDSGNTSTDKGQESIIEPPYLPAEEWLQQINTLLGDDKAREAKEQWVKFKQVYPDYNVEKSLYQRLESL</sequence>
<feature type="region of interest" description="Disordered" evidence="1">
    <location>
        <begin position="1"/>
        <end position="38"/>
    </location>
</feature>
<proteinExistence type="predicted"/>
<feature type="compositionally biased region" description="Basic and acidic residues" evidence="1">
    <location>
        <begin position="270"/>
        <end position="283"/>
    </location>
</feature>
<accession>A0ABP8HY98</accession>
<evidence type="ECO:0000256" key="1">
    <source>
        <dbReference type="SAM" id="MobiDB-lite"/>
    </source>
</evidence>
<feature type="compositionally biased region" description="Polar residues" evidence="1">
    <location>
        <begin position="1"/>
        <end position="10"/>
    </location>
</feature>
<reference evidence="3" key="1">
    <citation type="journal article" date="2019" name="Int. J. Syst. Evol. Microbiol.">
        <title>The Global Catalogue of Microorganisms (GCM) 10K type strain sequencing project: providing services to taxonomists for standard genome sequencing and annotation.</title>
        <authorList>
            <consortium name="The Broad Institute Genomics Platform"/>
            <consortium name="The Broad Institute Genome Sequencing Center for Infectious Disease"/>
            <person name="Wu L."/>
            <person name="Ma J."/>
        </authorList>
    </citation>
    <scope>NUCLEOTIDE SEQUENCE [LARGE SCALE GENOMIC DNA]</scope>
    <source>
        <strain evidence="3">JCM 17727</strain>
    </source>
</reference>
<evidence type="ECO:0000313" key="2">
    <source>
        <dbReference type="EMBL" id="GAA4347344.1"/>
    </source>
</evidence>
<evidence type="ECO:0000313" key="3">
    <source>
        <dbReference type="Proteomes" id="UP001501294"/>
    </source>
</evidence>
<dbReference type="Proteomes" id="UP001501294">
    <property type="component" value="Unassembled WGS sequence"/>
</dbReference>
<comment type="caution">
    <text evidence="2">The sequence shown here is derived from an EMBL/GenBank/DDBJ whole genome shotgun (WGS) entry which is preliminary data.</text>
</comment>
<feature type="region of interest" description="Disordered" evidence="1">
    <location>
        <begin position="122"/>
        <end position="165"/>
    </location>
</feature>